<dbReference type="InterPro" id="IPR027417">
    <property type="entry name" value="P-loop_NTPase"/>
</dbReference>
<organism evidence="2">
    <name type="scientific">Pseudogymnoascus destructans</name>
    <dbReference type="NCBI Taxonomy" id="655981"/>
    <lineage>
        <taxon>Eukaryota</taxon>
        <taxon>Fungi</taxon>
        <taxon>Dikarya</taxon>
        <taxon>Ascomycota</taxon>
        <taxon>Pezizomycotina</taxon>
        <taxon>Leotiomycetes</taxon>
        <taxon>Thelebolales</taxon>
        <taxon>Thelebolaceae</taxon>
        <taxon>Pseudogymnoascus</taxon>
    </lineage>
</organism>
<reference evidence="2" key="1">
    <citation type="submission" date="2016-03" db="EMBL/GenBank/DDBJ databases">
        <title>Updated assembly of Pseudogymnoascus destructans, the fungus causing white-nose syndrome of bats.</title>
        <authorList>
            <person name="Palmer J.M."/>
            <person name="Drees K.P."/>
            <person name="Foster J.T."/>
            <person name="Lindner D.L."/>
        </authorList>
    </citation>
    <scope>NUCLEOTIDE SEQUENCE [LARGE SCALE GENOMIC DNA]</scope>
    <source>
        <strain evidence="2">20631-21</strain>
    </source>
</reference>
<dbReference type="AlphaFoldDB" id="A0A177ADH6"/>
<dbReference type="Gene3D" id="3.40.50.300">
    <property type="entry name" value="P-loop containing nucleotide triphosphate hydrolases"/>
    <property type="match status" value="1"/>
</dbReference>
<dbReference type="PRINTS" id="PR00195">
    <property type="entry name" value="DYNAMIN"/>
</dbReference>
<dbReference type="GO" id="GO:0016559">
    <property type="term" value="P:peroxisome fission"/>
    <property type="evidence" value="ECO:0007669"/>
    <property type="project" value="TreeGrafter"/>
</dbReference>
<proteinExistence type="predicted"/>
<evidence type="ECO:0000313" key="2">
    <source>
        <dbReference type="EMBL" id="OAF59482.1"/>
    </source>
</evidence>
<feature type="domain" description="Dynamin N-terminal" evidence="1">
    <location>
        <begin position="150"/>
        <end position="225"/>
    </location>
</feature>
<gene>
    <name evidence="2" type="ORF">VC83_03919</name>
</gene>
<dbReference type="GO" id="GO:0006897">
    <property type="term" value="P:endocytosis"/>
    <property type="evidence" value="ECO:0007669"/>
    <property type="project" value="TreeGrafter"/>
</dbReference>
<dbReference type="GO" id="GO:0003924">
    <property type="term" value="F:GTPase activity"/>
    <property type="evidence" value="ECO:0007669"/>
    <property type="project" value="TreeGrafter"/>
</dbReference>
<name>A0A177ADH6_9PEZI</name>
<dbReference type="PANTHER" id="PTHR11566:SF21">
    <property type="entry name" value="DYNAMIN RELATED PROTEIN 1, ISOFORM A"/>
    <property type="match status" value="1"/>
</dbReference>
<dbReference type="GO" id="GO:0005739">
    <property type="term" value="C:mitochondrion"/>
    <property type="evidence" value="ECO:0007669"/>
    <property type="project" value="TreeGrafter"/>
</dbReference>
<dbReference type="OrthoDB" id="415706at2759"/>
<dbReference type="GO" id="GO:0000266">
    <property type="term" value="P:mitochondrial fission"/>
    <property type="evidence" value="ECO:0007669"/>
    <property type="project" value="TreeGrafter"/>
</dbReference>
<dbReference type="InterPro" id="IPR022812">
    <property type="entry name" value="Dynamin"/>
</dbReference>
<dbReference type="GO" id="GO:0048312">
    <property type="term" value="P:intracellular distribution of mitochondria"/>
    <property type="evidence" value="ECO:0007669"/>
    <property type="project" value="TreeGrafter"/>
</dbReference>
<protein>
    <recommendedName>
        <fullName evidence="1">Dynamin N-terminal domain-containing protein</fullName>
    </recommendedName>
</protein>
<accession>A0A177ADH6</accession>
<dbReference type="InterPro" id="IPR045063">
    <property type="entry name" value="Dynamin_N"/>
</dbReference>
<evidence type="ECO:0000259" key="1">
    <source>
        <dbReference type="Pfam" id="PF00350"/>
    </source>
</evidence>
<dbReference type="VEuPathDB" id="FungiDB:GMDG_07943"/>
<dbReference type="SUPFAM" id="SSF52540">
    <property type="entry name" value="P-loop containing nucleoside triphosphate hydrolases"/>
    <property type="match status" value="1"/>
</dbReference>
<dbReference type="GO" id="GO:0008017">
    <property type="term" value="F:microtubule binding"/>
    <property type="evidence" value="ECO:0007669"/>
    <property type="project" value="TreeGrafter"/>
</dbReference>
<dbReference type="GO" id="GO:0005874">
    <property type="term" value="C:microtubule"/>
    <property type="evidence" value="ECO:0007669"/>
    <property type="project" value="TreeGrafter"/>
</dbReference>
<dbReference type="Proteomes" id="UP000077154">
    <property type="component" value="Unassembled WGS sequence"/>
</dbReference>
<dbReference type="GeneID" id="36286992"/>
<dbReference type="PANTHER" id="PTHR11566">
    <property type="entry name" value="DYNAMIN"/>
    <property type="match status" value="1"/>
</dbReference>
<dbReference type="Pfam" id="PF00350">
    <property type="entry name" value="Dynamin_N"/>
    <property type="match status" value="1"/>
</dbReference>
<dbReference type="EMBL" id="KV441393">
    <property type="protein sequence ID" value="OAF59482.1"/>
    <property type="molecule type" value="Genomic_DNA"/>
</dbReference>
<dbReference type="GO" id="GO:0016020">
    <property type="term" value="C:membrane"/>
    <property type="evidence" value="ECO:0007669"/>
    <property type="project" value="TreeGrafter"/>
</dbReference>
<sequence length="242" mass="26213">MLGRGGIKNPSCIASRASRSRKVIGGQLEAILDSIFEVKTREHSNSKIGHNSCSLHSSSTGTKGISTYPLAPGNQARSPDHFITHALVESFNLTSAYVVPQNTKPSTCITCCRDLASTNFKMLAEDQSRLQKIDELYDLRLDQYISLPQLVVVGDQSSGKSSVLEGLTGLPFPRDSGLCTRFPTQIVFKRSKILTTEASIMAAHGQDGSKVNAIAKFGKMQLKALDQKTFSDILAKVNPLKG</sequence>
<dbReference type="RefSeq" id="XP_024324765.1">
    <property type="nucleotide sequence ID" value="XM_024467557.1"/>
</dbReference>